<dbReference type="PANTHER" id="PTHR43495:SF1">
    <property type="entry name" value="L-ASPARAGINE PERMEASE"/>
    <property type="match status" value="1"/>
</dbReference>
<feature type="transmembrane region" description="Helical" evidence="10">
    <location>
        <begin position="68"/>
        <end position="90"/>
    </location>
</feature>
<dbReference type="PROSITE" id="PS00218">
    <property type="entry name" value="AMINO_ACID_PERMEASE_1"/>
    <property type="match status" value="1"/>
</dbReference>
<dbReference type="GO" id="GO:0005886">
    <property type="term" value="C:plasma membrane"/>
    <property type="evidence" value="ECO:0007669"/>
    <property type="project" value="UniProtKB-SubCell"/>
</dbReference>
<evidence type="ECO:0000313" key="13">
    <source>
        <dbReference type="Proteomes" id="UP000183407"/>
    </source>
</evidence>
<evidence type="ECO:0000256" key="6">
    <source>
        <dbReference type="ARBA" id="ARBA00022970"/>
    </source>
</evidence>
<dbReference type="RefSeq" id="WP_073360836.1">
    <property type="nucleotide sequence ID" value="NZ_FNTL01000004.1"/>
</dbReference>
<dbReference type="PIRSF" id="PIRSF006060">
    <property type="entry name" value="AA_transporter"/>
    <property type="match status" value="1"/>
</dbReference>
<sequence length="487" mass="52290">MSTSHSPESPAVHIPSDSSARLSHEGDGDYKKDLKTRQIRMIAIGGAIGTGLFLGAGGRLASAGPALVVVYAVTGFFAFLMLRAMGELVLHRPTSGSFVSYAREFYGEKMAFVAGWMYWMLWAITSIVDVTAAAIYVHYWHFFTSVPQWVLALGALTIVLFVNLLSVKVFGELEFWFAIIKVVALVSFLVIGGIVVALRFPVDGHATGFTLISDNGGWLPNGMLPLVIVIVGVTFAYSGIELVGIAAGETPNPAKIMPRAINSVIVRIMVFYVGAVLLLVLLLPYTDYSPTQSPFVTFFTQLGIPGAGNVMNFVVLTAALSSLNAGLYSTGRVLRSMAMSGTAPRFTARMSSSGVPYGGILLTAVVTLIGVGLNYVVPDHAFEIAINVSSLGTLTTWAVIVLCQMKLHRWATRGVAERPAFRMPFAPHSSYATLVFVAAVLVLMALDYPVGTYTVASVVVVIPVLVAGWFAVRYQVQVLAGRQPTHR</sequence>
<name>A0A1H5ELP3_RHOJO</name>
<keyword evidence="8 10" id="KW-0472">Membrane</keyword>
<feature type="transmembrane region" description="Helical" evidence="10">
    <location>
        <begin position="111"/>
        <end position="137"/>
    </location>
</feature>
<feature type="region of interest" description="Disordered" evidence="9">
    <location>
        <begin position="1"/>
        <end position="29"/>
    </location>
</feature>
<feature type="transmembrane region" description="Helical" evidence="10">
    <location>
        <begin position="425"/>
        <end position="446"/>
    </location>
</feature>
<protein>
    <submittedName>
        <fullName evidence="12">Asparagine:proton symporter, AAT family</fullName>
    </submittedName>
</protein>
<proteinExistence type="inferred from homology"/>
<feature type="transmembrane region" description="Helical" evidence="10">
    <location>
        <begin position="149"/>
        <end position="170"/>
    </location>
</feature>
<dbReference type="InterPro" id="IPR004840">
    <property type="entry name" value="Amino_acid_permease_CS"/>
</dbReference>
<dbReference type="Pfam" id="PF00324">
    <property type="entry name" value="AA_permease"/>
    <property type="match status" value="1"/>
</dbReference>
<dbReference type="Gene3D" id="1.20.1740.10">
    <property type="entry name" value="Amino acid/polyamine transporter I"/>
    <property type="match status" value="1"/>
</dbReference>
<dbReference type="GO" id="GO:0055085">
    <property type="term" value="P:transmembrane transport"/>
    <property type="evidence" value="ECO:0007669"/>
    <property type="project" value="InterPro"/>
</dbReference>
<feature type="transmembrane region" description="Helical" evidence="10">
    <location>
        <begin position="452"/>
        <end position="472"/>
    </location>
</feature>
<evidence type="ECO:0000259" key="11">
    <source>
        <dbReference type="Pfam" id="PF00324"/>
    </source>
</evidence>
<keyword evidence="4" id="KW-1003">Cell membrane</keyword>
<feature type="transmembrane region" description="Helical" evidence="10">
    <location>
        <begin position="41"/>
        <end position="62"/>
    </location>
</feature>
<organism evidence="12 13">
    <name type="scientific">Rhodococcus jostii</name>
    <dbReference type="NCBI Taxonomy" id="132919"/>
    <lineage>
        <taxon>Bacteria</taxon>
        <taxon>Bacillati</taxon>
        <taxon>Actinomycetota</taxon>
        <taxon>Actinomycetes</taxon>
        <taxon>Mycobacteriales</taxon>
        <taxon>Nocardiaceae</taxon>
        <taxon>Rhodococcus</taxon>
    </lineage>
</organism>
<dbReference type="Proteomes" id="UP000183407">
    <property type="component" value="Unassembled WGS sequence"/>
</dbReference>
<feature type="transmembrane region" description="Helical" evidence="10">
    <location>
        <begin position="264"/>
        <end position="285"/>
    </location>
</feature>
<gene>
    <name evidence="12" type="ORF">SAMN04490220_6039</name>
</gene>
<dbReference type="PANTHER" id="PTHR43495">
    <property type="entry name" value="GABA PERMEASE"/>
    <property type="match status" value="1"/>
</dbReference>
<evidence type="ECO:0000256" key="7">
    <source>
        <dbReference type="ARBA" id="ARBA00022989"/>
    </source>
</evidence>
<keyword evidence="7 10" id="KW-1133">Transmembrane helix</keyword>
<comment type="subcellular location">
    <subcellularLocation>
        <location evidence="1">Cell membrane</location>
        <topology evidence="1">Multi-pass membrane protein</topology>
    </subcellularLocation>
</comment>
<feature type="transmembrane region" description="Helical" evidence="10">
    <location>
        <begin position="310"/>
        <end position="334"/>
    </location>
</feature>
<dbReference type="EMBL" id="FNTL01000004">
    <property type="protein sequence ID" value="SED92031.1"/>
    <property type="molecule type" value="Genomic_DNA"/>
</dbReference>
<dbReference type="InterPro" id="IPR004841">
    <property type="entry name" value="AA-permease/SLC12A_dom"/>
</dbReference>
<evidence type="ECO:0000256" key="10">
    <source>
        <dbReference type="SAM" id="Phobius"/>
    </source>
</evidence>
<feature type="domain" description="Amino acid permease/ SLC12A" evidence="11">
    <location>
        <begin position="39"/>
        <end position="475"/>
    </location>
</feature>
<accession>A0A1H5ELP3</accession>
<reference evidence="13" key="1">
    <citation type="submission" date="2016-10" db="EMBL/GenBank/DDBJ databases">
        <authorList>
            <person name="Varghese N."/>
        </authorList>
    </citation>
    <scope>NUCLEOTIDE SEQUENCE [LARGE SCALE GENOMIC DNA]</scope>
    <source>
        <strain evidence="13">DSM 44719</strain>
    </source>
</reference>
<dbReference type="FunFam" id="1.20.1740.10:FF:000001">
    <property type="entry name" value="Amino acid permease"/>
    <property type="match status" value="1"/>
</dbReference>
<feature type="transmembrane region" description="Helical" evidence="10">
    <location>
        <begin position="384"/>
        <end position="404"/>
    </location>
</feature>
<keyword evidence="5 10" id="KW-0812">Transmembrane</keyword>
<evidence type="ECO:0000256" key="4">
    <source>
        <dbReference type="ARBA" id="ARBA00022475"/>
    </source>
</evidence>
<evidence type="ECO:0000256" key="3">
    <source>
        <dbReference type="ARBA" id="ARBA00022448"/>
    </source>
</evidence>
<evidence type="ECO:0000313" key="12">
    <source>
        <dbReference type="EMBL" id="SED92031.1"/>
    </source>
</evidence>
<keyword evidence="3" id="KW-0813">Transport</keyword>
<feature type="transmembrane region" description="Helical" evidence="10">
    <location>
        <begin position="182"/>
        <end position="202"/>
    </location>
</feature>
<comment type="similarity">
    <text evidence="2">Belongs to the amino acid-polyamine-organocation (APC) superfamily. Amino acid transporter (AAT) (TC 2.A.3.1) family.</text>
</comment>
<keyword evidence="6" id="KW-0029">Amino-acid transport</keyword>
<dbReference type="GO" id="GO:0006865">
    <property type="term" value="P:amino acid transport"/>
    <property type="evidence" value="ECO:0007669"/>
    <property type="project" value="UniProtKB-KW"/>
</dbReference>
<evidence type="ECO:0000256" key="5">
    <source>
        <dbReference type="ARBA" id="ARBA00022692"/>
    </source>
</evidence>
<evidence type="ECO:0000256" key="1">
    <source>
        <dbReference type="ARBA" id="ARBA00004651"/>
    </source>
</evidence>
<feature type="transmembrane region" description="Helical" evidence="10">
    <location>
        <begin position="355"/>
        <end position="378"/>
    </location>
</feature>
<feature type="transmembrane region" description="Helical" evidence="10">
    <location>
        <begin position="222"/>
        <end position="243"/>
    </location>
</feature>
<dbReference type="AlphaFoldDB" id="A0A1H5ELP3"/>
<evidence type="ECO:0000256" key="2">
    <source>
        <dbReference type="ARBA" id="ARBA00008583"/>
    </source>
</evidence>
<evidence type="ECO:0000256" key="9">
    <source>
        <dbReference type="SAM" id="MobiDB-lite"/>
    </source>
</evidence>
<evidence type="ECO:0000256" key="8">
    <source>
        <dbReference type="ARBA" id="ARBA00023136"/>
    </source>
</evidence>